<accession>A0AA88DA13</accession>
<proteinExistence type="predicted"/>
<comment type="caution">
    <text evidence="2">The sequence shown here is derived from an EMBL/GenBank/DDBJ whole genome shotgun (WGS) entry which is preliminary data.</text>
</comment>
<dbReference type="EMBL" id="BTGU01000028">
    <property type="protein sequence ID" value="GMN48536.1"/>
    <property type="molecule type" value="Genomic_DNA"/>
</dbReference>
<sequence length="89" mass="9606">MENMKGDLPLASECLTNLGVVGNLGGRNDSDGWLPLELDGKGKGGSRVEMRFLLSNPSELLRWLASSGTQRERERGESSGNGVFALKLE</sequence>
<protein>
    <submittedName>
        <fullName evidence="2">Uncharacterized protein</fullName>
    </submittedName>
</protein>
<evidence type="ECO:0000313" key="2">
    <source>
        <dbReference type="EMBL" id="GMN48536.1"/>
    </source>
</evidence>
<dbReference type="AlphaFoldDB" id="A0AA88DA13"/>
<dbReference type="Proteomes" id="UP001187192">
    <property type="component" value="Unassembled WGS sequence"/>
</dbReference>
<feature type="region of interest" description="Disordered" evidence="1">
    <location>
        <begin position="66"/>
        <end position="89"/>
    </location>
</feature>
<evidence type="ECO:0000313" key="3">
    <source>
        <dbReference type="Proteomes" id="UP001187192"/>
    </source>
</evidence>
<evidence type="ECO:0000256" key="1">
    <source>
        <dbReference type="SAM" id="MobiDB-lite"/>
    </source>
</evidence>
<keyword evidence="3" id="KW-1185">Reference proteome</keyword>
<organism evidence="2 3">
    <name type="scientific">Ficus carica</name>
    <name type="common">Common fig</name>
    <dbReference type="NCBI Taxonomy" id="3494"/>
    <lineage>
        <taxon>Eukaryota</taxon>
        <taxon>Viridiplantae</taxon>
        <taxon>Streptophyta</taxon>
        <taxon>Embryophyta</taxon>
        <taxon>Tracheophyta</taxon>
        <taxon>Spermatophyta</taxon>
        <taxon>Magnoliopsida</taxon>
        <taxon>eudicotyledons</taxon>
        <taxon>Gunneridae</taxon>
        <taxon>Pentapetalae</taxon>
        <taxon>rosids</taxon>
        <taxon>fabids</taxon>
        <taxon>Rosales</taxon>
        <taxon>Moraceae</taxon>
        <taxon>Ficeae</taxon>
        <taxon>Ficus</taxon>
    </lineage>
</organism>
<gene>
    <name evidence="2" type="ORF">TIFTF001_017701</name>
</gene>
<name>A0AA88DA13_FICCA</name>
<reference evidence="2" key="1">
    <citation type="submission" date="2023-07" db="EMBL/GenBank/DDBJ databases">
        <title>draft genome sequence of fig (Ficus carica).</title>
        <authorList>
            <person name="Takahashi T."/>
            <person name="Nishimura K."/>
        </authorList>
    </citation>
    <scope>NUCLEOTIDE SEQUENCE</scope>
</reference>